<dbReference type="InterPro" id="IPR002938">
    <property type="entry name" value="FAD-bd"/>
</dbReference>
<dbReference type="Pfam" id="PF01494">
    <property type="entry name" value="FAD_binding_3"/>
    <property type="match status" value="1"/>
</dbReference>
<evidence type="ECO:0000256" key="1">
    <source>
        <dbReference type="ARBA" id="ARBA00023002"/>
    </source>
</evidence>
<dbReference type="PANTHER" id="PTHR13789">
    <property type="entry name" value="MONOOXYGENASE"/>
    <property type="match status" value="1"/>
</dbReference>
<dbReference type="GO" id="GO:0071949">
    <property type="term" value="F:FAD binding"/>
    <property type="evidence" value="ECO:0007669"/>
    <property type="project" value="InterPro"/>
</dbReference>
<dbReference type="NCBIfam" id="NF005720">
    <property type="entry name" value="PRK07538.1"/>
    <property type="match status" value="1"/>
</dbReference>
<keyword evidence="2" id="KW-0503">Monooxygenase</keyword>
<dbReference type="EMBL" id="BNCJ01000002">
    <property type="protein sequence ID" value="GHF41569.1"/>
    <property type="molecule type" value="Genomic_DNA"/>
</dbReference>
<dbReference type="Proteomes" id="UP000626220">
    <property type="component" value="Unassembled WGS sequence"/>
</dbReference>
<dbReference type="GO" id="GO:0004497">
    <property type="term" value="F:monooxygenase activity"/>
    <property type="evidence" value="ECO:0007669"/>
    <property type="project" value="UniProtKB-KW"/>
</dbReference>
<dbReference type="InterPro" id="IPR036188">
    <property type="entry name" value="FAD/NAD-bd_sf"/>
</dbReference>
<evidence type="ECO:0000313" key="5">
    <source>
        <dbReference type="Proteomes" id="UP000626220"/>
    </source>
</evidence>
<evidence type="ECO:0000259" key="3">
    <source>
        <dbReference type="Pfam" id="PF01494"/>
    </source>
</evidence>
<dbReference type="Gene3D" id="3.30.9.30">
    <property type="match status" value="1"/>
</dbReference>
<proteinExistence type="predicted"/>
<feature type="domain" description="FAD-binding" evidence="3">
    <location>
        <begin position="2"/>
        <end position="351"/>
    </location>
</feature>
<accession>A0A8J3GVY5</accession>
<dbReference type="AlphaFoldDB" id="A0A8J3GVY5"/>
<gene>
    <name evidence="4" type="ORF">GCM10017056_11500</name>
</gene>
<keyword evidence="5" id="KW-1185">Reference proteome</keyword>
<protein>
    <submittedName>
        <fullName evidence="4">Flavin-dependent oxidoreductase</fullName>
    </submittedName>
</protein>
<keyword evidence="1" id="KW-0560">Oxidoreductase</keyword>
<comment type="caution">
    <text evidence="4">The sequence shown here is derived from an EMBL/GenBank/DDBJ whole genome shotgun (WGS) entry which is preliminary data.</text>
</comment>
<evidence type="ECO:0000313" key="4">
    <source>
        <dbReference type="EMBL" id="GHF41569.1"/>
    </source>
</evidence>
<name>A0A8J3GVY5_9RHOB</name>
<dbReference type="SUPFAM" id="SSF51905">
    <property type="entry name" value="FAD/NAD(P)-binding domain"/>
    <property type="match status" value="1"/>
</dbReference>
<dbReference type="PANTHER" id="PTHR13789:SF268">
    <property type="entry name" value="5-METHYLPHENAZINE-1-CARBOXYLATE 1-MONOOXYGENASE"/>
    <property type="match status" value="1"/>
</dbReference>
<dbReference type="InterPro" id="IPR050493">
    <property type="entry name" value="FAD-dep_Monooxygenase_BioMet"/>
</dbReference>
<dbReference type="Gene3D" id="3.50.50.60">
    <property type="entry name" value="FAD/NAD(P)-binding domain"/>
    <property type="match status" value="1"/>
</dbReference>
<dbReference type="SUPFAM" id="SSF54373">
    <property type="entry name" value="FAD-linked reductases, C-terminal domain"/>
    <property type="match status" value="1"/>
</dbReference>
<dbReference type="RefSeq" id="WP_189679078.1">
    <property type="nucleotide sequence ID" value="NZ_BNCJ01000002.1"/>
</dbReference>
<sequence>MTVLIAGGGIAGLTMGLTLHQIGVPFRLFESAAEIRPLGVGINLQPNAARELYDLGLKEGLERIGVRTRQIGFHTKHGLRIWEEPRGTWAGYAWPQYSVHRGALQVMLYETLLERAGPACIETGARVAGFAQDEDRAELMLADGRRIDGDLLIAADGIRSAIRAQMVPDEGEPIWNGQVLWRGTTPADAYFGGGAMVMIGHDSLRLVAYPISEPDPATNIATINWIAEKRFDRSGGWRRQEWNRTVAAADILPDFADWRFDWIDVPALIGGAAEIFEYPMIDRDPLDRWSHGRVTLMGDAAHPMYPVGSNGASQAIVDARVIGAKLLAQGIGPAALAAYEAEVRPVTTAITGANRKGGGPDGVLQRVEDLCGGMFEDIEEVIPHADLAAHSAKYKSIAGFSIEALNARPALIPAGARVG</sequence>
<reference evidence="4" key="2">
    <citation type="submission" date="2020-09" db="EMBL/GenBank/DDBJ databases">
        <authorList>
            <person name="Sun Q."/>
            <person name="Kim S."/>
        </authorList>
    </citation>
    <scope>NUCLEOTIDE SEQUENCE</scope>
    <source>
        <strain evidence="4">KCTC 42650</strain>
    </source>
</reference>
<evidence type="ECO:0000256" key="2">
    <source>
        <dbReference type="ARBA" id="ARBA00023033"/>
    </source>
</evidence>
<reference evidence="4" key="1">
    <citation type="journal article" date="2014" name="Int. J. Syst. Evol. Microbiol.">
        <title>Complete genome sequence of Corynebacterium casei LMG S-19264T (=DSM 44701T), isolated from a smear-ripened cheese.</title>
        <authorList>
            <consortium name="US DOE Joint Genome Institute (JGI-PGF)"/>
            <person name="Walter F."/>
            <person name="Albersmeier A."/>
            <person name="Kalinowski J."/>
            <person name="Ruckert C."/>
        </authorList>
    </citation>
    <scope>NUCLEOTIDE SEQUENCE</scope>
    <source>
        <strain evidence="4">KCTC 42650</strain>
    </source>
</reference>
<organism evidence="4 5">
    <name type="scientific">Seohaeicola zhoushanensis</name>
    <dbReference type="NCBI Taxonomy" id="1569283"/>
    <lineage>
        <taxon>Bacteria</taxon>
        <taxon>Pseudomonadati</taxon>
        <taxon>Pseudomonadota</taxon>
        <taxon>Alphaproteobacteria</taxon>
        <taxon>Rhodobacterales</taxon>
        <taxon>Roseobacteraceae</taxon>
        <taxon>Seohaeicola</taxon>
    </lineage>
</organism>
<dbReference type="PRINTS" id="PR00420">
    <property type="entry name" value="RNGMNOXGNASE"/>
</dbReference>